<name>A0A8X6P320_NEPPI</name>
<keyword evidence="2" id="KW-0812">Transmembrane</keyword>
<gene>
    <name evidence="3" type="ORF">NPIL_400591</name>
</gene>
<evidence type="ECO:0008006" key="5">
    <source>
        <dbReference type="Google" id="ProtNLM"/>
    </source>
</evidence>
<dbReference type="EMBL" id="BMAW01016244">
    <property type="protein sequence ID" value="GFT48160.1"/>
    <property type="molecule type" value="Genomic_DNA"/>
</dbReference>
<dbReference type="Proteomes" id="UP000887013">
    <property type="component" value="Unassembled WGS sequence"/>
</dbReference>
<evidence type="ECO:0000256" key="1">
    <source>
        <dbReference type="SAM" id="MobiDB-lite"/>
    </source>
</evidence>
<feature type="region of interest" description="Disordered" evidence="1">
    <location>
        <begin position="1"/>
        <end position="33"/>
    </location>
</feature>
<keyword evidence="2" id="KW-1133">Transmembrane helix</keyword>
<comment type="caution">
    <text evidence="3">The sequence shown here is derived from an EMBL/GenBank/DDBJ whole genome shotgun (WGS) entry which is preliminary data.</text>
</comment>
<keyword evidence="4" id="KW-1185">Reference proteome</keyword>
<accession>A0A8X6P320</accession>
<keyword evidence="2" id="KW-0472">Membrane</keyword>
<reference evidence="3" key="1">
    <citation type="submission" date="2020-08" db="EMBL/GenBank/DDBJ databases">
        <title>Multicomponent nature underlies the extraordinary mechanical properties of spider dragline silk.</title>
        <authorList>
            <person name="Kono N."/>
            <person name="Nakamura H."/>
            <person name="Mori M."/>
            <person name="Yoshida Y."/>
            <person name="Ohtoshi R."/>
            <person name="Malay A.D."/>
            <person name="Moran D.A.P."/>
            <person name="Tomita M."/>
            <person name="Numata K."/>
            <person name="Arakawa K."/>
        </authorList>
    </citation>
    <scope>NUCLEOTIDE SEQUENCE</scope>
</reference>
<evidence type="ECO:0000256" key="2">
    <source>
        <dbReference type="SAM" id="Phobius"/>
    </source>
</evidence>
<protein>
    <recommendedName>
        <fullName evidence="5">Transmembrane protein</fullName>
    </recommendedName>
</protein>
<evidence type="ECO:0000313" key="4">
    <source>
        <dbReference type="Proteomes" id="UP000887013"/>
    </source>
</evidence>
<feature type="transmembrane region" description="Helical" evidence="2">
    <location>
        <begin position="58"/>
        <end position="78"/>
    </location>
</feature>
<proteinExistence type="predicted"/>
<evidence type="ECO:0000313" key="3">
    <source>
        <dbReference type="EMBL" id="GFT48160.1"/>
    </source>
</evidence>
<dbReference type="OrthoDB" id="6437350at2759"/>
<dbReference type="AlphaFoldDB" id="A0A8X6P320"/>
<organism evidence="3 4">
    <name type="scientific">Nephila pilipes</name>
    <name type="common">Giant wood spider</name>
    <name type="synonym">Nephila maculata</name>
    <dbReference type="NCBI Taxonomy" id="299642"/>
    <lineage>
        <taxon>Eukaryota</taxon>
        <taxon>Metazoa</taxon>
        <taxon>Ecdysozoa</taxon>
        <taxon>Arthropoda</taxon>
        <taxon>Chelicerata</taxon>
        <taxon>Arachnida</taxon>
        <taxon>Araneae</taxon>
        <taxon>Araneomorphae</taxon>
        <taxon>Entelegynae</taxon>
        <taxon>Araneoidea</taxon>
        <taxon>Nephilidae</taxon>
        <taxon>Nephila</taxon>
    </lineage>
</organism>
<feature type="compositionally biased region" description="Polar residues" evidence="1">
    <location>
        <begin position="1"/>
        <end position="11"/>
    </location>
</feature>
<sequence length="157" mass="16793">MPFYNVSTNLSPAARDCSRSSTNPLLKSSPASKPSQQSFRVLRFQLISKMKTRSFTRAFPTLFLALVLIPPFTEGGIYKMMAEAMMGHMMGGWHDGGGGGKGVTFGLKSNGMTAIIPIPLPVPVFTKDKGGGGGGGQKVKYIPVPVPSGGGKEDWWR</sequence>